<feature type="region of interest" description="Disordered" evidence="1">
    <location>
        <begin position="115"/>
        <end position="139"/>
    </location>
</feature>
<feature type="compositionally biased region" description="Low complexity" evidence="1">
    <location>
        <begin position="293"/>
        <end position="311"/>
    </location>
</feature>
<sequence>MSSPNMSSKSRIPGTPKQWETRATELLVSDVPLSQLNKLDSASKMTEQQFLCLRVLWPGSKQPNEFPKPSETTKARIDEVMANFPPFDAYLDHLRTPEKEYFDRKMGVMLVMQAQRHSGPSSEKATTPSSASALGEAQSTSSPRSVISAAAPFDLTDDERLIHEALLYFLRALIVSLPNMRCEWSFCYEFIKTPFGDNEMTARIGGCLMGIGIPDMFAIVEVKPRVRNRDERPQLLWQESAEMVSWIMQDAEKGRRTSVHPRLLVSQNNHEIWLTIADYDEEEYVRYLRDESSTPTPSAPGSTQSSTSQSPLPFMKMQEYGPWSIGNASHMRDLARILLGWAFEATDEVAKSEAGLR</sequence>
<gene>
    <name evidence="2" type="ORF">PCAMFM013_S019g000190</name>
</gene>
<name>A0A0G4PKR6_PENC3</name>
<feature type="region of interest" description="Disordered" evidence="1">
    <location>
        <begin position="288"/>
        <end position="313"/>
    </location>
</feature>
<reference evidence="2 3" key="1">
    <citation type="journal article" date="2014" name="Nat. Commun.">
        <title>Multiple recent horizontal transfers of a large genomic region in cheese making fungi.</title>
        <authorList>
            <person name="Cheeseman K."/>
            <person name="Ropars J."/>
            <person name="Renault P."/>
            <person name="Dupont J."/>
            <person name="Gouzy J."/>
            <person name="Branca A."/>
            <person name="Abraham A.L."/>
            <person name="Ceppi M."/>
            <person name="Conseiller E."/>
            <person name="Debuchy R."/>
            <person name="Malagnac F."/>
            <person name="Goarin A."/>
            <person name="Silar P."/>
            <person name="Lacoste S."/>
            <person name="Sallet E."/>
            <person name="Bensimon A."/>
            <person name="Giraud T."/>
            <person name="Brygoo Y."/>
        </authorList>
    </citation>
    <scope>NUCLEOTIDE SEQUENCE [LARGE SCALE GENOMIC DNA]</scope>
    <source>
        <strain evidence="3">FM 013</strain>
    </source>
</reference>
<dbReference type="Proteomes" id="UP000053732">
    <property type="component" value="Unassembled WGS sequence"/>
</dbReference>
<protein>
    <submittedName>
        <fullName evidence="2">Str. FM013</fullName>
    </submittedName>
</protein>
<dbReference type="AlphaFoldDB" id="A0A0G4PKR6"/>
<keyword evidence="3" id="KW-1185">Reference proteome</keyword>
<dbReference type="EMBL" id="HG793152">
    <property type="protein sequence ID" value="CRL26773.1"/>
    <property type="molecule type" value="Genomic_DNA"/>
</dbReference>
<organism evidence="2 3">
    <name type="scientific">Penicillium camemberti (strain FM 013)</name>
    <dbReference type="NCBI Taxonomy" id="1429867"/>
    <lineage>
        <taxon>Eukaryota</taxon>
        <taxon>Fungi</taxon>
        <taxon>Dikarya</taxon>
        <taxon>Ascomycota</taxon>
        <taxon>Pezizomycotina</taxon>
        <taxon>Eurotiomycetes</taxon>
        <taxon>Eurotiomycetidae</taxon>
        <taxon>Eurotiales</taxon>
        <taxon>Aspergillaceae</taxon>
        <taxon>Penicillium</taxon>
    </lineage>
</organism>
<dbReference type="STRING" id="1429867.A0A0G4PKR6"/>
<proteinExistence type="predicted"/>
<evidence type="ECO:0000256" key="1">
    <source>
        <dbReference type="SAM" id="MobiDB-lite"/>
    </source>
</evidence>
<evidence type="ECO:0000313" key="2">
    <source>
        <dbReference type="EMBL" id="CRL26773.1"/>
    </source>
</evidence>
<evidence type="ECO:0000313" key="3">
    <source>
        <dbReference type="Proteomes" id="UP000053732"/>
    </source>
</evidence>
<accession>A0A0G4PKR6</accession>